<reference evidence="8 9" key="1">
    <citation type="submission" date="2016-10" db="EMBL/GenBank/DDBJ databases">
        <authorList>
            <person name="de Groot N.N."/>
        </authorList>
    </citation>
    <scope>NUCLEOTIDE SEQUENCE [LARGE SCALE GENOMIC DNA]</scope>
    <source>
        <strain evidence="8 9">DSM 12130</strain>
    </source>
</reference>
<accession>A0A1H0K0V4</accession>
<evidence type="ECO:0000256" key="6">
    <source>
        <dbReference type="SAM" id="Phobius"/>
    </source>
</evidence>
<keyword evidence="2" id="KW-1003">Cell membrane</keyword>
<feature type="transmembrane region" description="Helical" evidence="6">
    <location>
        <begin position="96"/>
        <end position="116"/>
    </location>
</feature>
<evidence type="ECO:0000259" key="7">
    <source>
        <dbReference type="Pfam" id="PF00892"/>
    </source>
</evidence>
<keyword evidence="3 6" id="KW-0812">Transmembrane</keyword>
<dbReference type="PANTHER" id="PTHR32322:SF18">
    <property type="entry name" value="S-ADENOSYLMETHIONINE_S-ADENOSYLHOMOCYSTEINE TRANSPORTER"/>
    <property type="match status" value="1"/>
</dbReference>
<sequence>MHLLTCLSLVFTTFLWGGTFVAGRQLAGSVAPEHAAFLRFVIGSAVLLLLLLAKEKRLQLPPPRLWLPLFLLGLTGVFAYNVFFFKGLHYISAGRASLFIASTPLVITLLGAALLLEKLTFAKGCGVITSLMGAVIVISNGHPAELFSGIFGPGEFALIGCVISWSAYSLIGRSVLKSMTPLSSVCYSSIIGTLLLLPPAIHTDLFSRVGSLTPRDWLNLSYLGILGTAVGFSLYYRGIEKIGATRASVFINLVPVFALLLAWVILDESIKPAVLVGGLLVLCGVTIANYRRQ</sequence>
<dbReference type="GO" id="GO:0005886">
    <property type="term" value="C:plasma membrane"/>
    <property type="evidence" value="ECO:0007669"/>
    <property type="project" value="UniProtKB-SubCell"/>
</dbReference>
<evidence type="ECO:0000256" key="2">
    <source>
        <dbReference type="ARBA" id="ARBA00022475"/>
    </source>
</evidence>
<evidence type="ECO:0000313" key="8">
    <source>
        <dbReference type="EMBL" id="SDO49393.1"/>
    </source>
</evidence>
<keyword evidence="9" id="KW-1185">Reference proteome</keyword>
<keyword evidence="4 6" id="KW-1133">Transmembrane helix</keyword>
<dbReference type="PANTHER" id="PTHR32322">
    <property type="entry name" value="INNER MEMBRANE TRANSPORTER"/>
    <property type="match status" value="1"/>
</dbReference>
<feature type="transmembrane region" description="Helical" evidence="6">
    <location>
        <begin position="180"/>
        <end position="197"/>
    </location>
</feature>
<evidence type="ECO:0000313" key="9">
    <source>
        <dbReference type="Proteomes" id="UP000199073"/>
    </source>
</evidence>
<dbReference type="AlphaFoldDB" id="A0A1H0K0V4"/>
<feature type="transmembrane region" description="Helical" evidence="6">
    <location>
        <begin position="272"/>
        <end position="290"/>
    </location>
</feature>
<evidence type="ECO:0000256" key="1">
    <source>
        <dbReference type="ARBA" id="ARBA00004651"/>
    </source>
</evidence>
<feature type="transmembrane region" description="Helical" evidence="6">
    <location>
        <begin position="37"/>
        <end position="53"/>
    </location>
</feature>
<name>A0A1H0K0V4_9BACT</name>
<feature type="domain" description="EamA" evidence="7">
    <location>
        <begin position="153"/>
        <end position="289"/>
    </location>
</feature>
<organism evidence="8 9">
    <name type="scientific">Desulforhopalus singaporensis</name>
    <dbReference type="NCBI Taxonomy" id="91360"/>
    <lineage>
        <taxon>Bacteria</taxon>
        <taxon>Pseudomonadati</taxon>
        <taxon>Thermodesulfobacteriota</taxon>
        <taxon>Desulfobulbia</taxon>
        <taxon>Desulfobulbales</taxon>
        <taxon>Desulfocapsaceae</taxon>
        <taxon>Desulforhopalus</taxon>
    </lineage>
</organism>
<dbReference type="Pfam" id="PF00892">
    <property type="entry name" value="EamA"/>
    <property type="match status" value="2"/>
</dbReference>
<dbReference type="Proteomes" id="UP000199073">
    <property type="component" value="Unassembled WGS sequence"/>
</dbReference>
<gene>
    <name evidence="8" type="ORF">SAMN05660330_00394</name>
</gene>
<keyword evidence="5 6" id="KW-0472">Membrane</keyword>
<evidence type="ECO:0000256" key="5">
    <source>
        <dbReference type="ARBA" id="ARBA00023136"/>
    </source>
</evidence>
<evidence type="ECO:0000256" key="4">
    <source>
        <dbReference type="ARBA" id="ARBA00022989"/>
    </source>
</evidence>
<feature type="transmembrane region" description="Helical" evidence="6">
    <location>
        <begin position="121"/>
        <end position="140"/>
    </location>
</feature>
<dbReference type="OrthoDB" id="5186724at2"/>
<feature type="transmembrane region" description="Helical" evidence="6">
    <location>
        <begin position="248"/>
        <end position="266"/>
    </location>
</feature>
<dbReference type="InterPro" id="IPR000620">
    <property type="entry name" value="EamA_dom"/>
</dbReference>
<proteinExistence type="predicted"/>
<dbReference type="RefSeq" id="WP_092219233.1">
    <property type="nucleotide sequence ID" value="NZ_FNJI01000002.1"/>
</dbReference>
<dbReference type="SUPFAM" id="SSF103481">
    <property type="entry name" value="Multidrug resistance efflux transporter EmrE"/>
    <property type="match status" value="2"/>
</dbReference>
<comment type="subcellular location">
    <subcellularLocation>
        <location evidence="1">Cell membrane</location>
        <topology evidence="1">Multi-pass membrane protein</topology>
    </subcellularLocation>
</comment>
<dbReference type="Gene3D" id="1.10.3730.20">
    <property type="match status" value="1"/>
</dbReference>
<dbReference type="EMBL" id="FNJI01000002">
    <property type="protein sequence ID" value="SDO49393.1"/>
    <property type="molecule type" value="Genomic_DNA"/>
</dbReference>
<feature type="domain" description="EamA" evidence="7">
    <location>
        <begin position="6"/>
        <end position="138"/>
    </location>
</feature>
<feature type="transmembrane region" description="Helical" evidence="6">
    <location>
        <begin position="217"/>
        <end position="236"/>
    </location>
</feature>
<feature type="transmembrane region" description="Helical" evidence="6">
    <location>
        <begin position="146"/>
        <end position="168"/>
    </location>
</feature>
<dbReference type="InterPro" id="IPR037185">
    <property type="entry name" value="EmrE-like"/>
</dbReference>
<dbReference type="STRING" id="91360.SAMN05660330_00394"/>
<evidence type="ECO:0000256" key="3">
    <source>
        <dbReference type="ARBA" id="ARBA00022692"/>
    </source>
</evidence>
<dbReference type="InterPro" id="IPR050638">
    <property type="entry name" value="AA-Vitamin_Transporters"/>
</dbReference>
<feature type="transmembrane region" description="Helical" evidence="6">
    <location>
        <begin position="65"/>
        <end position="84"/>
    </location>
</feature>
<protein>
    <submittedName>
        <fullName evidence="8">Permease of the drug/metabolite transporter (DMT) superfamily</fullName>
    </submittedName>
</protein>